<dbReference type="GO" id="GO:1901255">
    <property type="term" value="P:nucleotide-excision repair involved in interstrand cross-link repair"/>
    <property type="evidence" value="ECO:0007669"/>
    <property type="project" value="TreeGrafter"/>
</dbReference>
<dbReference type="AlphaFoldDB" id="A0AAW1PEJ1"/>
<feature type="compositionally biased region" description="Gly residues" evidence="10">
    <location>
        <begin position="346"/>
        <end position="364"/>
    </location>
</feature>
<dbReference type="PANTHER" id="PTHR10150:SF0">
    <property type="entry name" value="DNA REPAIR ENDONUCLEASE XPF"/>
    <property type="match status" value="1"/>
</dbReference>
<evidence type="ECO:0000256" key="1">
    <source>
        <dbReference type="ARBA" id="ARBA00004123"/>
    </source>
</evidence>
<dbReference type="PANTHER" id="PTHR10150">
    <property type="entry name" value="DNA REPAIR ENDONUCLEASE XPF"/>
    <property type="match status" value="1"/>
</dbReference>
<feature type="region of interest" description="Disordered" evidence="10">
    <location>
        <begin position="223"/>
        <end position="242"/>
    </location>
</feature>
<comment type="similarity">
    <text evidence="2">Belongs to the XPF family.</text>
</comment>
<evidence type="ECO:0000256" key="3">
    <source>
        <dbReference type="ARBA" id="ARBA00022722"/>
    </source>
</evidence>
<keyword evidence="7" id="KW-0238">DNA-binding</keyword>
<dbReference type="SUPFAM" id="SSF47781">
    <property type="entry name" value="RuvA domain 2-like"/>
    <property type="match status" value="1"/>
</dbReference>
<evidence type="ECO:0000256" key="6">
    <source>
        <dbReference type="ARBA" id="ARBA00022801"/>
    </source>
</evidence>
<keyword evidence="13" id="KW-1185">Reference proteome</keyword>
<evidence type="ECO:0000256" key="5">
    <source>
        <dbReference type="ARBA" id="ARBA00022763"/>
    </source>
</evidence>
<evidence type="ECO:0000256" key="9">
    <source>
        <dbReference type="ARBA" id="ARBA00023242"/>
    </source>
</evidence>
<feature type="domain" description="ERCC4" evidence="11">
    <location>
        <begin position="598"/>
        <end position="678"/>
    </location>
</feature>
<evidence type="ECO:0000256" key="2">
    <source>
        <dbReference type="ARBA" id="ARBA00010015"/>
    </source>
</evidence>
<feature type="compositionally biased region" description="Basic residues" evidence="10">
    <location>
        <begin position="365"/>
        <end position="380"/>
    </location>
</feature>
<keyword evidence="9" id="KW-0539">Nucleus</keyword>
<keyword evidence="4" id="KW-0255">Endonuclease</keyword>
<comment type="caution">
    <text evidence="12">The sequence shown here is derived from an EMBL/GenBank/DDBJ whole genome shotgun (WGS) entry which is preliminary data.</text>
</comment>
<dbReference type="GO" id="GO:0000712">
    <property type="term" value="P:resolution of meiotic recombination intermediates"/>
    <property type="evidence" value="ECO:0007669"/>
    <property type="project" value="TreeGrafter"/>
</dbReference>
<dbReference type="InterPro" id="IPR011335">
    <property type="entry name" value="Restrct_endonuc-II-like"/>
</dbReference>
<dbReference type="InterPro" id="IPR010994">
    <property type="entry name" value="RuvA_2-like"/>
</dbReference>
<keyword evidence="3" id="KW-0540">Nuclease</keyword>
<accession>A0AAW1PEJ1</accession>
<evidence type="ECO:0000313" key="13">
    <source>
        <dbReference type="Proteomes" id="UP001489004"/>
    </source>
</evidence>
<dbReference type="GO" id="GO:0000724">
    <property type="term" value="P:double-strand break repair via homologous recombination"/>
    <property type="evidence" value="ECO:0007669"/>
    <property type="project" value="TreeGrafter"/>
</dbReference>
<dbReference type="GO" id="GO:0000110">
    <property type="term" value="C:nucleotide-excision repair factor 1 complex"/>
    <property type="evidence" value="ECO:0007669"/>
    <property type="project" value="TreeGrafter"/>
</dbReference>
<evidence type="ECO:0000256" key="10">
    <source>
        <dbReference type="SAM" id="MobiDB-lite"/>
    </source>
</evidence>
<evidence type="ECO:0000256" key="4">
    <source>
        <dbReference type="ARBA" id="ARBA00022759"/>
    </source>
</evidence>
<proteinExistence type="inferred from homology"/>
<evidence type="ECO:0000256" key="7">
    <source>
        <dbReference type="ARBA" id="ARBA00023125"/>
    </source>
</evidence>
<feature type="region of interest" description="Disordered" evidence="10">
    <location>
        <begin position="411"/>
        <end position="455"/>
    </location>
</feature>
<gene>
    <name evidence="12" type="ORF">WJX72_002577</name>
</gene>
<keyword evidence="8" id="KW-0234">DNA repair</keyword>
<organism evidence="12 13">
    <name type="scientific">[Myrmecia] bisecta</name>
    <dbReference type="NCBI Taxonomy" id="41462"/>
    <lineage>
        <taxon>Eukaryota</taxon>
        <taxon>Viridiplantae</taxon>
        <taxon>Chlorophyta</taxon>
        <taxon>core chlorophytes</taxon>
        <taxon>Trebouxiophyceae</taxon>
        <taxon>Trebouxiales</taxon>
        <taxon>Trebouxiaceae</taxon>
        <taxon>Myrmecia</taxon>
    </lineage>
</organism>
<dbReference type="EMBL" id="JALJOR010000013">
    <property type="protein sequence ID" value="KAK9806780.1"/>
    <property type="molecule type" value="Genomic_DNA"/>
</dbReference>
<dbReference type="Gene3D" id="1.10.150.20">
    <property type="entry name" value="5' to 3' exonuclease, C-terminal subdomain"/>
    <property type="match status" value="1"/>
</dbReference>
<evidence type="ECO:0000256" key="8">
    <source>
        <dbReference type="ARBA" id="ARBA00023204"/>
    </source>
</evidence>
<sequence>MSAGMGWQKVVGVLLHLQAERRRAIRLYRATNQQGSVRAFSDQPTSFAAGFAKVEKVMKALFLRRLYLWPRYEASVKESLDKEPCEVVDLALRLTPAMAAIYDAIAELMDSCIKELRRSNKIDTTDLTLENGLLKNFDELVRRQLDAVWHTVSHRTRQVVADLRTLRALADFLLRLDAVTFLTYLDTLRATEGTTSLWLFHDAAHTIFEQAKRRVYVLQRGSDGETGSNEVSTGDVGSEPTSGVSRAARILPVLEELPKWAVVGEALQEIQTEQARLLEEAEGAGGDQEGASRLRQQAAQAAVLVVAQEVQTCRQLRQVVQPGGAQCLLQQAFQAYLVNRLQARSGKGGGAGSGKGGRPSGAGRGRGRGRGRYRGQKGGRPRVGPQAVISGSPSALEEQALLREAQQLVRQAAAQGGPARSRKRRKIAPSQRAASAGTNIDADVEQPAGQEDRSATDGRVLFSALERREEGILWEVQPAFIVMVDPDVAFVRQLEVYKAERPGWPVRVYHLHYEDSQEADRYRALLAREVSVFSDLIKQKEFMVLPDLAQDLAQAVAGRQEREASMYHPDVLAALPPGPSNALSRRGGRQADRPVPHRLVVDVREFMSSLPAVLHQQGLEITPVTLEVGDYVLSPDMCVERKSLSDLKSSFVSGRLFHQAEAMSKHYKLPVLLVEFERDKAFVLHAATDITDDIQVGSLVSKLVLLTLHFPRLRIIWSRSLHATADIFRTLKANQDEPDPITAASVGVPVGPDGLPLASGEAVVNSGAVDLLRRLPGVTEANFRPLMAAAPSLADLACMPLDDLEAAMGGRTAAQKLHTWLAAATPTLP</sequence>
<dbReference type="SUPFAM" id="SSF52980">
    <property type="entry name" value="Restriction endonuclease-like"/>
    <property type="match status" value="1"/>
</dbReference>
<dbReference type="GO" id="GO:0000014">
    <property type="term" value="F:single-stranded DNA endodeoxyribonuclease activity"/>
    <property type="evidence" value="ECO:0007669"/>
    <property type="project" value="TreeGrafter"/>
</dbReference>
<feature type="region of interest" description="Disordered" evidence="10">
    <location>
        <begin position="345"/>
        <end position="389"/>
    </location>
</feature>
<keyword evidence="5" id="KW-0227">DNA damage</keyword>
<dbReference type="CDD" id="cd20078">
    <property type="entry name" value="XPF_nuclease_XPF_euk"/>
    <property type="match status" value="1"/>
</dbReference>
<name>A0AAW1PEJ1_9CHLO</name>
<dbReference type="Gene3D" id="3.40.50.10130">
    <property type="match status" value="1"/>
</dbReference>
<dbReference type="GO" id="GO:0003684">
    <property type="term" value="F:damaged DNA binding"/>
    <property type="evidence" value="ECO:0007669"/>
    <property type="project" value="TreeGrafter"/>
</dbReference>
<comment type="subcellular location">
    <subcellularLocation>
        <location evidence="1">Nucleus</location>
    </subcellularLocation>
</comment>
<evidence type="ECO:0000259" key="11">
    <source>
        <dbReference type="SMART" id="SM00891"/>
    </source>
</evidence>
<dbReference type="Pfam" id="PF02732">
    <property type="entry name" value="ERCC4"/>
    <property type="match status" value="1"/>
</dbReference>
<protein>
    <recommendedName>
        <fullName evidence="11">ERCC4 domain-containing protein</fullName>
    </recommendedName>
</protein>
<dbReference type="FunFam" id="3.40.50.10130:FF:000002">
    <property type="entry name" value="DNA repair endonuclease XPF"/>
    <property type="match status" value="1"/>
</dbReference>
<reference evidence="12 13" key="1">
    <citation type="journal article" date="2024" name="Nat. Commun.">
        <title>Phylogenomics reveals the evolutionary origins of lichenization in chlorophyte algae.</title>
        <authorList>
            <person name="Puginier C."/>
            <person name="Libourel C."/>
            <person name="Otte J."/>
            <person name="Skaloud P."/>
            <person name="Haon M."/>
            <person name="Grisel S."/>
            <person name="Petersen M."/>
            <person name="Berrin J.G."/>
            <person name="Delaux P.M."/>
            <person name="Dal Grande F."/>
            <person name="Keller J."/>
        </authorList>
    </citation>
    <scope>NUCLEOTIDE SEQUENCE [LARGE SCALE GENOMIC DNA]</scope>
    <source>
        <strain evidence="12 13">SAG 2043</strain>
    </source>
</reference>
<dbReference type="GO" id="GO:0003697">
    <property type="term" value="F:single-stranded DNA binding"/>
    <property type="evidence" value="ECO:0007669"/>
    <property type="project" value="TreeGrafter"/>
</dbReference>
<evidence type="ECO:0000313" key="12">
    <source>
        <dbReference type="EMBL" id="KAK9806780.1"/>
    </source>
</evidence>
<dbReference type="InterPro" id="IPR047520">
    <property type="entry name" value="XPF_nuclease"/>
</dbReference>
<keyword evidence="6" id="KW-0378">Hydrolase</keyword>
<dbReference type="InterPro" id="IPR006166">
    <property type="entry name" value="ERCC4_domain"/>
</dbReference>
<dbReference type="SMART" id="SM00891">
    <property type="entry name" value="ERCC4"/>
    <property type="match status" value="1"/>
</dbReference>
<dbReference type="Proteomes" id="UP001489004">
    <property type="component" value="Unassembled WGS sequence"/>
</dbReference>